<protein>
    <submittedName>
        <fullName evidence="2">Uncharacterized protein</fullName>
    </submittedName>
</protein>
<dbReference type="EMBL" id="JAADJZ010000025">
    <property type="protein sequence ID" value="KAF2866959.1"/>
    <property type="molecule type" value="Genomic_DNA"/>
</dbReference>
<proteinExistence type="predicted"/>
<dbReference type="PROSITE" id="PS50082">
    <property type="entry name" value="WD_REPEATS_2"/>
    <property type="match status" value="1"/>
</dbReference>
<name>A0A7C8M3C7_9PLEO</name>
<evidence type="ECO:0000313" key="3">
    <source>
        <dbReference type="Proteomes" id="UP000481861"/>
    </source>
</evidence>
<dbReference type="OrthoDB" id="1367865at2759"/>
<sequence>MVAIGDLYAFAGLLQAVASRSLVPRADPDNVVLVPGLKSDMKKGDVPAQWAEGYPKKWDFEDFYLQFNKPEPGDRFSGIVTENEKHLVMFNGSHATFVDLDTNTTVTTFGLEITDNIIVGGLSVRSNPQGGYDLFTDTPAVVFRRRVGSDFKLIGGVSSYPTGAIGDFDKNGRMATLDGIIYDLNNPDVDNVTFKNPPRITGMSFSGDAKYISTIGWEDKSADLWNATSGEKILQFPPTNAQNWVTKISPNNKHVAIGLGTGFIQIYSLANLTAEPKVLGPFNSWIRAMEWSPDSKWFATPDYGRVQLWKFPEGEHVQTWEVDGFPGLELRMPTGLCWLDNGNKISWMYRDGRYMYDFEQNLKWWWTLGLDDHSWGGGGVQFLKNRGYVATADGDSLMRFWKI</sequence>
<accession>A0A7C8M3C7</accession>
<reference evidence="2 3" key="1">
    <citation type="submission" date="2020-01" db="EMBL/GenBank/DDBJ databases">
        <authorList>
            <consortium name="DOE Joint Genome Institute"/>
            <person name="Haridas S."/>
            <person name="Albert R."/>
            <person name="Binder M."/>
            <person name="Bloem J."/>
            <person name="Labutti K."/>
            <person name="Salamov A."/>
            <person name="Andreopoulos B."/>
            <person name="Baker S.E."/>
            <person name="Barry K."/>
            <person name="Bills G."/>
            <person name="Bluhm B.H."/>
            <person name="Cannon C."/>
            <person name="Castanera R."/>
            <person name="Culley D.E."/>
            <person name="Daum C."/>
            <person name="Ezra D."/>
            <person name="Gonzalez J.B."/>
            <person name="Henrissat B."/>
            <person name="Kuo A."/>
            <person name="Liang C."/>
            <person name="Lipzen A."/>
            <person name="Lutzoni F."/>
            <person name="Magnuson J."/>
            <person name="Mondo S."/>
            <person name="Nolan M."/>
            <person name="Ohm R."/>
            <person name="Pangilinan J."/>
            <person name="Park H.-J.H."/>
            <person name="Ramirez L."/>
            <person name="Alfaro M."/>
            <person name="Sun H."/>
            <person name="Tritt A."/>
            <person name="Yoshinaga Y."/>
            <person name="Zwiers L.-H.L."/>
            <person name="Turgeon B.G."/>
            <person name="Goodwin S.B."/>
            <person name="Spatafora J.W."/>
            <person name="Crous P.W."/>
            <person name="Grigoriev I.V."/>
        </authorList>
    </citation>
    <scope>NUCLEOTIDE SEQUENCE [LARGE SCALE GENOMIC DNA]</scope>
    <source>
        <strain evidence="2 3">CBS 611.86</strain>
    </source>
</reference>
<dbReference type="SUPFAM" id="SSF101908">
    <property type="entry name" value="Putative isomerase YbhE"/>
    <property type="match status" value="1"/>
</dbReference>
<dbReference type="Pfam" id="PF00400">
    <property type="entry name" value="WD40"/>
    <property type="match status" value="1"/>
</dbReference>
<dbReference type="InterPro" id="IPR015943">
    <property type="entry name" value="WD40/YVTN_repeat-like_dom_sf"/>
</dbReference>
<dbReference type="Gene3D" id="2.130.10.10">
    <property type="entry name" value="YVTN repeat-like/Quinoprotein amine dehydrogenase"/>
    <property type="match status" value="1"/>
</dbReference>
<dbReference type="Proteomes" id="UP000481861">
    <property type="component" value="Unassembled WGS sequence"/>
</dbReference>
<organism evidence="2 3">
    <name type="scientific">Massariosphaeria phaeospora</name>
    <dbReference type="NCBI Taxonomy" id="100035"/>
    <lineage>
        <taxon>Eukaryota</taxon>
        <taxon>Fungi</taxon>
        <taxon>Dikarya</taxon>
        <taxon>Ascomycota</taxon>
        <taxon>Pezizomycotina</taxon>
        <taxon>Dothideomycetes</taxon>
        <taxon>Pleosporomycetidae</taxon>
        <taxon>Pleosporales</taxon>
        <taxon>Pleosporales incertae sedis</taxon>
        <taxon>Massariosphaeria</taxon>
    </lineage>
</organism>
<keyword evidence="1" id="KW-0853">WD repeat</keyword>
<evidence type="ECO:0000313" key="2">
    <source>
        <dbReference type="EMBL" id="KAF2866959.1"/>
    </source>
</evidence>
<feature type="repeat" description="WD" evidence="1">
    <location>
        <begin position="370"/>
        <end position="403"/>
    </location>
</feature>
<evidence type="ECO:0000256" key="1">
    <source>
        <dbReference type="PROSITE-ProRule" id="PRU00221"/>
    </source>
</evidence>
<dbReference type="PROSITE" id="PS50294">
    <property type="entry name" value="WD_REPEATS_REGION"/>
    <property type="match status" value="1"/>
</dbReference>
<dbReference type="InterPro" id="IPR001680">
    <property type="entry name" value="WD40_rpt"/>
</dbReference>
<comment type="caution">
    <text evidence="2">The sequence shown here is derived from an EMBL/GenBank/DDBJ whole genome shotgun (WGS) entry which is preliminary data.</text>
</comment>
<dbReference type="AlphaFoldDB" id="A0A7C8M3C7"/>
<gene>
    <name evidence="2" type="ORF">BDV95DRAFT_598479</name>
</gene>
<keyword evidence="3" id="KW-1185">Reference proteome</keyword>